<protein>
    <submittedName>
        <fullName evidence="1">Uncharacterized protein</fullName>
    </submittedName>
</protein>
<evidence type="ECO:0000313" key="1">
    <source>
        <dbReference type="EMBL" id="GAU29764.1"/>
    </source>
</evidence>
<dbReference type="AlphaFoldDB" id="A0A2Z6MAV8"/>
<evidence type="ECO:0000313" key="2">
    <source>
        <dbReference type="Proteomes" id="UP000242715"/>
    </source>
</evidence>
<accession>A0A2Z6MAV8</accession>
<organism evidence="1 2">
    <name type="scientific">Trifolium subterraneum</name>
    <name type="common">Subterranean clover</name>
    <dbReference type="NCBI Taxonomy" id="3900"/>
    <lineage>
        <taxon>Eukaryota</taxon>
        <taxon>Viridiplantae</taxon>
        <taxon>Streptophyta</taxon>
        <taxon>Embryophyta</taxon>
        <taxon>Tracheophyta</taxon>
        <taxon>Spermatophyta</taxon>
        <taxon>Magnoliopsida</taxon>
        <taxon>eudicotyledons</taxon>
        <taxon>Gunneridae</taxon>
        <taxon>Pentapetalae</taxon>
        <taxon>rosids</taxon>
        <taxon>fabids</taxon>
        <taxon>Fabales</taxon>
        <taxon>Fabaceae</taxon>
        <taxon>Papilionoideae</taxon>
        <taxon>50 kb inversion clade</taxon>
        <taxon>NPAAA clade</taxon>
        <taxon>Hologalegina</taxon>
        <taxon>IRL clade</taxon>
        <taxon>Trifolieae</taxon>
        <taxon>Trifolium</taxon>
    </lineage>
</organism>
<keyword evidence="2" id="KW-1185">Reference proteome</keyword>
<gene>
    <name evidence="1" type="ORF">TSUD_161690</name>
</gene>
<name>A0A2Z6MAV8_TRISU</name>
<reference evidence="2" key="1">
    <citation type="journal article" date="2017" name="Front. Plant Sci.">
        <title>Climate Clever Clovers: New Paradigm to Reduce the Environmental Footprint of Ruminants by Breeding Low Methanogenic Forages Utilizing Haplotype Variation.</title>
        <authorList>
            <person name="Kaur P."/>
            <person name="Appels R."/>
            <person name="Bayer P.E."/>
            <person name="Keeble-Gagnere G."/>
            <person name="Wang J."/>
            <person name="Hirakawa H."/>
            <person name="Shirasawa K."/>
            <person name="Vercoe P."/>
            <person name="Stefanova K."/>
            <person name="Durmic Z."/>
            <person name="Nichols P."/>
            <person name="Revell C."/>
            <person name="Isobe S.N."/>
            <person name="Edwards D."/>
            <person name="Erskine W."/>
        </authorList>
    </citation>
    <scope>NUCLEOTIDE SEQUENCE [LARGE SCALE GENOMIC DNA]</scope>
    <source>
        <strain evidence="2">cv. Daliak</strain>
    </source>
</reference>
<proteinExistence type="predicted"/>
<dbReference type="EMBL" id="DF973405">
    <property type="protein sequence ID" value="GAU29764.1"/>
    <property type="molecule type" value="Genomic_DNA"/>
</dbReference>
<sequence length="195" mass="22547">MKKERRVGWKFYSVGPESYPMAALTWIRKDQRAKESIDKELATWTGIELLGLVLFNDSNWIMKKGVGIVDHINLKEIELGQCLLLCELGQTLDFMDLAKCDHIIWVQEEKLCAGMALFFTLLTHLLSTNDSYSVLQGGEKLHGNAHYAERMCEYMVIFTIQVDDDLVRGYTEEVEIMFNEQFSLITYLNSFKVLF</sequence>
<dbReference type="OrthoDB" id="1459104at2759"/>
<dbReference type="Proteomes" id="UP000242715">
    <property type="component" value="Unassembled WGS sequence"/>
</dbReference>